<accession>A0A2G5B420</accession>
<feature type="compositionally biased region" description="Basic and acidic residues" evidence="6">
    <location>
        <begin position="1"/>
        <end position="13"/>
    </location>
</feature>
<name>A0A2G5B420_COERN</name>
<evidence type="ECO:0000256" key="1">
    <source>
        <dbReference type="ARBA" id="ARBA00004604"/>
    </source>
</evidence>
<dbReference type="InterPro" id="IPR009668">
    <property type="entry name" value="RNA_pol-assoc_fac_A49-like"/>
</dbReference>
<evidence type="ECO:0000256" key="3">
    <source>
        <dbReference type="ARBA" id="ARBA00022478"/>
    </source>
</evidence>
<evidence type="ECO:0000256" key="5">
    <source>
        <dbReference type="ARBA" id="ARBA00023242"/>
    </source>
</evidence>
<dbReference type="Pfam" id="PF06870">
    <property type="entry name" value="RNA_pol_I_A49"/>
    <property type="match status" value="1"/>
</dbReference>
<dbReference type="EMBL" id="KZ303527">
    <property type="protein sequence ID" value="PIA13746.1"/>
    <property type="molecule type" value="Genomic_DNA"/>
</dbReference>
<keyword evidence="8" id="KW-1185">Reference proteome</keyword>
<evidence type="ECO:0000256" key="6">
    <source>
        <dbReference type="SAM" id="MobiDB-lite"/>
    </source>
</evidence>
<sequence length="432" mass="47710">MGSKRKSLDRSADHGSSTNKSSSKVKVAIDSSKAKIQPVLATFTAAVPPVASTFSAYKCVDKEHSNRCIVVSETEKIEYVGQNFEDNKPLVKGCKYLVGVYDKAAGTVTFRKAPYVRVNPVVKSLKGSLGVPDRDISSRILEARNELGEEFGSKKRKSQLRAEERNKINMDTVQASKNIIEASIELRSSSMPTAQVLKAQEDTSRPVPKYNPTATVVSEIYDMEDLLPKAVSGHIDVTAFVKASDPKEYRKLLPSRSMFVEKKIQLLLEQEKPDVVQLRRLIYLSYLLRFTVISRTVMQRREGCLEALQCSPEVAQAIFERFAECVAGSVNPDGTPVYTKTPAAESRLICHICVLMLSVNNWIMYPAELAADLSIPNKKAESYLASVGCKLEAATAGEISAHTVSKRVRTNAGKKALLKAPIKFPKASKYRK</sequence>
<evidence type="ECO:0000256" key="2">
    <source>
        <dbReference type="ARBA" id="ARBA00009430"/>
    </source>
</evidence>
<dbReference type="Proteomes" id="UP000242474">
    <property type="component" value="Unassembled WGS sequence"/>
</dbReference>
<dbReference type="GO" id="GO:0003677">
    <property type="term" value="F:DNA binding"/>
    <property type="evidence" value="ECO:0007669"/>
    <property type="project" value="InterPro"/>
</dbReference>
<evidence type="ECO:0000313" key="7">
    <source>
        <dbReference type="EMBL" id="PIA13746.1"/>
    </source>
</evidence>
<dbReference type="GO" id="GO:0006351">
    <property type="term" value="P:DNA-templated transcription"/>
    <property type="evidence" value="ECO:0007669"/>
    <property type="project" value="InterPro"/>
</dbReference>
<comment type="subcellular location">
    <subcellularLocation>
        <location evidence="1">Nucleus</location>
        <location evidence="1">Nucleolus</location>
    </subcellularLocation>
</comment>
<dbReference type="PANTHER" id="PTHR14440">
    <property type="entry name" value="DNA-DIRECTED RNA POLYMERASE I SUBUNIT RPA49"/>
    <property type="match status" value="1"/>
</dbReference>
<dbReference type="OrthoDB" id="532500at2759"/>
<dbReference type="GO" id="GO:0005730">
    <property type="term" value="C:nucleolus"/>
    <property type="evidence" value="ECO:0007669"/>
    <property type="project" value="UniProtKB-SubCell"/>
</dbReference>
<reference evidence="7 8" key="1">
    <citation type="journal article" date="2015" name="Genome Biol. Evol.">
        <title>Phylogenomic analyses indicate that early fungi evolved digesting cell walls of algal ancestors of land plants.</title>
        <authorList>
            <person name="Chang Y."/>
            <person name="Wang S."/>
            <person name="Sekimoto S."/>
            <person name="Aerts A.L."/>
            <person name="Choi C."/>
            <person name="Clum A."/>
            <person name="LaButti K.M."/>
            <person name="Lindquist E.A."/>
            <person name="Yee Ngan C."/>
            <person name="Ohm R.A."/>
            <person name="Salamov A.A."/>
            <person name="Grigoriev I.V."/>
            <person name="Spatafora J.W."/>
            <person name="Berbee M.L."/>
        </authorList>
    </citation>
    <scope>NUCLEOTIDE SEQUENCE [LARGE SCALE GENOMIC DNA]</scope>
    <source>
        <strain evidence="7 8">NRRL 1564</strain>
    </source>
</reference>
<dbReference type="GO" id="GO:0000428">
    <property type="term" value="C:DNA-directed RNA polymerase complex"/>
    <property type="evidence" value="ECO:0007669"/>
    <property type="project" value="UniProtKB-KW"/>
</dbReference>
<evidence type="ECO:0000313" key="8">
    <source>
        <dbReference type="Proteomes" id="UP000242474"/>
    </source>
</evidence>
<evidence type="ECO:0000256" key="4">
    <source>
        <dbReference type="ARBA" id="ARBA00023163"/>
    </source>
</evidence>
<dbReference type="STRING" id="763665.A0A2G5B420"/>
<keyword evidence="3" id="KW-0240">DNA-directed RNA polymerase</keyword>
<protein>
    <submittedName>
        <fullName evidence="7">RNA polymerase I associated factor, A49-like protein</fullName>
    </submittedName>
</protein>
<dbReference type="AlphaFoldDB" id="A0A2G5B420"/>
<feature type="region of interest" description="Disordered" evidence="6">
    <location>
        <begin position="1"/>
        <end position="24"/>
    </location>
</feature>
<organism evidence="7 8">
    <name type="scientific">Coemansia reversa (strain ATCC 12441 / NRRL 1564)</name>
    <dbReference type="NCBI Taxonomy" id="763665"/>
    <lineage>
        <taxon>Eukaryota</taxon>
        <taxon>Fungi</taxon>
        <taxon>Fungi incertae sedis</taxon>
        <taxon>Zoopagomycota</taxon>
        <taxon>Kickxellomycotina</taxon>
        <taxon>Kickxellomycetes</taxon>
        <taxon>Kickxellales</taxon>
        <taxon>Kickxellaceae</taxon>
        <taxon>Coemansia</taxon>
    </lineage>
</organism>
<proteinExistence type="inferred from homology"/>
<gene>
    <name evidence="7" type="ORF">COEREDRAFT_89269</name>
</gene>
<comment type="similarity">
    <text evidence="2">Belongs to the eukaryotic RPA49/POLR1E RNA polymerase subunit family.</text>
</comment>
<keyword evidence="4" id="KW-0804">Transcription</keyword>
<keyword evidence="5" id="KW-0539">Nucleus</keyword>